<sequence>MRRLLLFILTFSGQALAALPNDVTCSSQLGPNKVAKIPTSTVSVTQQITVTKKIIQKIQRVVLGPAKTITSTSTSTSTSTTIADPATKTATVIESKAEWITETRYATSTVTTEVVSTSTSLSMTTVFPSSGYKAVKQVPGYVAKVKVREAPAKIVGAPKNMQVVRVQGIPGNQKAVAVPEQYVQRVDCTKKVRSSSTVTIKVTVTASNIYPPPATRTKTVAVTETQTSIVYPADATTTVTSTEVATFTITTTIVTSTTITSSGEPRISAGTDIQTTHAWQSQPRSK</sequence>
<dbReference type="Proteomes" id="UP000554235">
    <property type="component" value="Unassembled WGS sequence"/>
</dbReference>
<dbReference type="AlphaFoldDB" id="A0A8H4L1Q7"/>
<feature type="region of interest" description="Disordered" evidence="1">
    <location>
        <begin position="259"/>
        <end position="286"/>
    </location>
</feature>
<keyword evidence="4" id="KW-1185">Reference proteome</keyword>
<proteinExistence type="predicted"/>
<organism evidence="3 4">
    <name type="scientific">Fusarium albosuccineum</name>
    <dbReference type="NCBI Taxonomy" id="1237068"/>
    <lineage>
        <taxon>Eukaryota</taxon>
        <taxon>Fungi</taxon>
        <taxon>Dikarya</taxon>
        <taxon>Ascomycota</taxon>
        <taxon>Pezizomycotina</taxon>
        <taxon>Sordariomycetes</taxon>
        <taxon>Hypocreomycetidae</taxon>
        <taxon>Hypocreales</taxon>
        <taxon>Nectriaceae</taxon>
        <taxon>Fusarium</taxon>
        <taxon>Fusarium decemcellulare species complex</taxon>
    </lineage>
</organism>
<name>A0A8H4L1Q7_9HYPO</name>
<gene>
    <name evidence="3" type="ORF">FALBO_12494</name>
</gene>
<dbReference type="EMBL" id="JAADYS010001872">
    <property type="protein sequence ID" value="KAF4460716.1"/>
    <property type="molecule type" value="Genomic_DNA"/>
</dbReference>
<reference evidence="3 4" key="1">
    <citation type="submission" date="2020-01" db="EMBL/GenBank/DDBJ databases">
        <title>Identification and distribution of gene clusters putatively required for synthesis of sphingolipid metabolism inhibitors in phylogenetically diverse species of the filamentous fungus Fusarium.</title>
        <authorList>
            <person name="Kim H.-S."/>
            <person name="Busman M."/>
            <person name="Brown D.W."/>
            <person name="Divon H."/>
            <person name="Uhlig S."/>
            <person name="Proctor R.H."/>
        </authorList>
    </citation>
    <scope>NUCLEOTIDE SEQUENCE [LARGE SCALE GENOMIC DNA]</scope>
    <source>
        <strain evidence="3 4">NRRL 20459</strain>
    </source>
</reference>
<evidence type="ECO:0000256" key="1">
    <source>
        <dbReference type="SAM" id="MobiDB-lite"/>
    </source>
</evidence>
<protein>
    <submittedName>
        <fullName evidence="3">Uncharacterized protein</fullName>
    </submittedName>
</protein>
<feature type="compositionally biased region" description="Polar residues" evidence="1">
    <location>
        <begin position="271"/>
        <end position="286"/>
    </location>
</feature>
<feature type="signal peptide" evidence="2">
    <location>
        <begin position="1"/>
        <end position="17"/>
    </location>
</feature>
<evidence type="ECO:0000313" key="4">
    <source>
        <dbReference type="Proteomes" id="UP000554235"/>
    </source>
</evidence>
<feature type="chain" id="PRO_5034288467" evidence="2">
    <location>
        <begin position="18"/>
        <end position="286"/>
    </location>
</feature>
<evidence type="ECO:0000313" key="3">
    <source>
        <dbReference type="EMBL" id="KAF4460716.1"/>
    </source>
</evidence>
<comment type="caution">
    <text evidence="3">The sequence shown here is derived from an EMBL/GenBank/DDBJ whole genome shotgun (WGS) entry which is preliminary data.</text>
</comment>
<evidence type="ECO:0000256" key="2">
    <source>
        <dbReference type="SAM" id="SignalP"/>
    </source>
</evidence>
<keyword evidence="2" id="KW-0732">Signal</keyword>
<accession>A0A8H4L1Q7</accession>